<gene>
    <name evidence="1" type="ORF">FUSO3_06335</name>
</gene>
<dbReference type="EMBL" id="JAAC01000102">
    <property type="protein sequence ID" value="KDE62986.1"/>
    <property type="molecule type" value="Genomic_DNA"/>
</dbReference>
<sequence>MKIEFTKFVFVENKVFIIAYCLAEHGLAPKRAQYYL</sequence>
<dbReference type="Proteomes" id="UP000027473">
    <property type="component" value="Unassembled WGS sequence"/>
</dbReference>
<evidence type="ECO:0000313" key="2">
    <source>
        <dbReference type="Proteomes" id="UP000027473"/>
    </source>
</evidence>
<accession>A0AB73BVV4</accession>
<protein>
    <recommendedName>
        <fullName evidence="3">Transcriptional regulator</fullName>
    </recommendedName>
</protein>
<evidence type="ECO:0000313" key="1">
    <source>
        <dbReference type="EMBL" id="KDE62986.1"/>
    </source>
</evidence>
<dbReference type="AlphaFoldDB" id="A0AB73BVV4"/>
<name>A0AB73BVV4_9FUSO</name>
<organism evidence="1 2">
    <name type="scientific">Fusobacterium necrophorum BL</name>
    <dbReference type="NCBI Taxonomy" id="1441732"/>
    <lineage>
        <taxon>Bacteria</taxon>
        <taxon>Fusobacteriati</taxon>
        <taxon>Fusobacteriota</taxon>
        <taxon>Fusobacteriia</taxon>
        <taxon>Fusobacteriales</taxon>
        <taxon>Fusobacteriaceae</taxon>
        <taxon>Fusobacterium</taxon>
    </lineage>
</organism>
<comment type="caution">
    <text evidence="1">The sequence shown here is derived from an EMBL/GenBank/DDBJ whole genome shotgun (WGS) entry which is preliminary data.</text>
</comment>
<proteinExistence type="predicted"/>
<evidence type="ECO:0008006" key="3">
    <source>
        <dbReference type="Google" id="ProtNLM"/>
    </source>
</evidence>
<reference evidence="1 2" key="1">
    <citation type="submission" date="2014-01" db="EMBL/GenBank/DDBJ databases">
        <title>Comparative genomics of Fusobacterium necrophorum wild isolates.</title>
        <authorList>
            <person name="Kittichotirat W."/>
            <person name="Bumgarner R.E."/>
            <person name="Lawrence P."/>
        </authorList>
    </citation>
    <scope>NUCLEOTIDE SEQUENCE [LARGE SCALE GENOMIC DNA]</scope>
    <source>
        <strain evidence="1 2">BL</strain>
    </source>
</reference>